<evidence type="ECO:0000313" key="2">
    <source>
        <dbReference type="Proteomes" id="UP000255543"/>
    </source>
</evidence>
<dbReference type="Proteomes" id="UP000255543">
    <property type="component" value="Unassembled WGS sequence"/>
</dbReference>
<name>A0A377HGR3_ECOLX</name>
<organism evidence="1 2">
    <name type="scientific">Escherichia coli</name>
    <dbReference type="NCBI Taxonomy" id="562"/>
    <lineage>
        <taxon>Bacteria</taxon>
        <taxon>Pseudomonadati</taxon>
        <taxon>Pseudomonadota</taxon>
        <taxon>Gammaproteobacteria</taxon>
        <taxon>Enterobacterales</taxon>
        <taxon>Enterobacteriaceae</taxon>
        <taxon>Escherichia</taxon>
    </lineage>
</organism>
<protein>
    <submittedName>
        <fullName evidence="1">Conjugal transfer mating pair stabilization protein TraG</fullName>
    </submittedName>
</protein>
<gene>
    <name evidence="1" type="primary">traG_5</name>
    <name evidence="1" type="ORF">NCTC8179_07145</name>
</gene>
<reference evidence="1 2" key="1">
    <citation type="submission" date="2018-06" db="EMBL/GenBank/DDBJ databases">
        <authorList>
            <consortium name="Pathogen Informatics"/>
            <person name="Doyle S."/>
        </authorList>
    </citation>
    <scope>NUCLEOTIDE SEQUENCE [LARGE SCALE GENOMIC DNA]</scope>
    <source>
        <strain evidence="1 2">NCTC8179</strain>
    </source>
</reference>
<evidence type="ECO:0000313" key="1">
    <source>
        <dbReference type="EMBL" id="STO41528.1"/>
    </source>
</evidence>
<proteinExistence type="predicted"/>
<dbReference type="EMBL" id="UGEB01000005">
    <property type="protein sequence ID" value="STO41528.1"/>
    <property type="molecule type" value="Genomic_DNA"/>
</dbReference>
<dbReference type="AlphaFoldDB" id="A0A377HGR3"/>
<sequence length="151" mass="16645">MNADDPYALIFSRPSPLRGLYDKNRNFLTCEQAATRINTDSGDISGANTSPFLQQILNTLHGFTDQVFGQTNGAQSALFTEMLGDSYNYFHRTSLTSTEIIPKECDNERPAQRTGEFFRTERGYGRAGECSHADLNGKNATVTGDQCVDCG</sequence>
<accession>A0A377HGR3</accession>